<proteinExistence type="predicted"/>
<evidence type="ECO:0000313" key="1">
    <source>
        <dbReference type="EMBL" id="APU68156.1"/>
    </source>
</evidence>
<accession>A0A1L7I3H9</accession>
<dbReference type="Proteomes" id="UP000186230">
    <property type="component" value="Chromosome"/>
</dbReference>
<dbReference type="STRING" id="1229726.GRFL_1432"/>
<dbReference type="KEGG" id="gfl:GRFL_1432"/>
<evidence type="ECO:0000313" key="2">
    <source>
        <dbReference type="Proteomes" id="UP000186230"/>
    </source>
</evidence>
<dbReference type="InterPro" id="IPR046217">
    <property type="entry name" value="DUF6250"/>
</dbReference>
<gene>
    <name evidence="1" type="ORF">GRFL_1432</name>
</gene>
<dbReference type="OrthoDB" id="262615at2"/>
<dbReference type="Pfam" id="PF19763">
    <property type="entry name" value="DUF6250"/>
    <property type="match status" value="1"/>
</dbReference>
<reference evidence="1 2" key="1">
    <citation type="submission" date="2016-07" db="EMBL/GenBank/DDBJ databases">
        <title>Multi-omics approach to identify versatile polysaccharide utilization systems of a marine flavobacterium Gramella flava.</title>
        <authorList>
            <person name="Tang K."/>
        </authorList>
    </citation>
    <scope>NUCLEOTIDE SEQUENCE [LARGE SCALE GENOMIC DNA]</scope>
    <source>
        <strain evidence="1 2">JLT2011</strain>
    </source>
</reference>
<dbReference type="RefSeq" id="WP_083643960.1">
    <property type="nucleotide sequence ID" value="NZ_AMRU01000001.1"/>
</dbReference>
<protein>
    <submittedName>
        <fullName evidence="1">Uncharacterized protein</fullName>
    </submittedName>
</protein>
<dbReference type="AlphaFoldDB" id="A0A1L7I3H9"/>
<organism evidence="1 2">
    <name type="scientific">Christiangramia flava JLT2011</name>
    <dbReference type="NCBI Taxonomy" id="1229726"/>
    <lineage>
        <taxon>Bacteria</taxon>
        <taxon>Pseudomonadati</taxon>
        <taxon>Bacteroidota</taxon>
        <taxon>Flavobacteriia</taxon>
        <taxon>Flavobacteriales</taxon>
        <taxon>Flavobacteriaceae</taxon>
        <taxon>Christiangramia</taxon>
    </lineage>
</organism>
<dbReference type="EMBL" id="CP016359">
    <property type="protein sequence ID" value="APU68156.1"/>
    <property type="molecule type" value="Genomic_DNA"/>
</dbReference>
<sequence length="242" mass="28041">MPCLKLQVLFFLVFCCLLSCKVPAEIKLNDIEFEQKELLFEDSFKNGLDKWVVEKEPVGTSEVYTKNGKMIIDVGGGSTVWFKEMIDKKNVLIQYKRRVVMKGGENDRLSDLNQFWMANDPHNPDIFSRSGSFAEYDPLQMYYAGIGGNRNTTTRFRKYLGNGERELIYDLTDKEYLLEPNKTYFIQILVSEGITKLFVDGTELFSYSDTKPLTKGYFGFRTVQSHQEIDEFRVYSLHGKSN</sequence>
<dbReference type="Gene3D" id="2.60.120.200">
    <property type="match status" value="1"/>
</dbReference>
<name>A0A1L7I3H9_9FLAO</name>
<keyword evidence="2" id="KW-1185">Reference proteome</keyword>